<dbReference type="GO" id="GO:0005737">
    <property type="term" value="C:cytoplasm"/>
    <property type="evidence" value="ECO:0007669"/>
    <property type="project" value="TreeGrafter"/>
</dbReference>
<protein>
    <recommendedName>
        <fullName evidence="5">SH3 domain-containing protein</fullName>
    </recommendedName>
</protein>
<dbReference type="Pfam" id="PF14604">
    <property type="entry name" value="SH3_9"/>
    <property type="match status" value="1"/>
</dbReference>
<evidence type="ECO:0000259" key="5">
    <source>
        <dbReference type="PROSITE" id="PS50002"/>
    </source>
</evidence>
<evidence type="ECO:0000256" key="3">
    <source>
        <dbReference type="SAM" id="MobiDB-lite"/>
    </source>
</evidence>
<evidence type="ECO:0000256" key="4">
    <source>
        <dbReference type="SAM" id="Phobius"/>
    </source>
</evidence>
<feature type="compositionally biased region" description="Low complexity" evidence="3">
    <location>
        <begin position="216"/>
        <end position="238"/>
    </location>
</feature>
<keyword evidence="4" id="KW-0812">Transmembrane</keyword>
<dbReference type="InterPro" id="IPR036028">
    <property type="entry name" value="SH3-like_dom_sf"/>
</dbReference>
<proteinExistence type="predicted"/>
<feature type="transmembrane region" description="Helical" evidence="4">
    <location>
        <begin position="289"/>
        <end position="310"/>
    </location>
</feature>
<comment type="caution">
    <text evidence="6">The sequence shown here is derived from an EMBL/GenBank/DDBJ whole genome shotgun (WGS) entry which is preliminary data.</text>
</comment>
<dbReference type="SUPFAM" id="SSF50044">
    <property type="entry name" value="SH3-domain"/>
    <property type="match status" value="1"/>
</dbReference>
<evidence type="ECO:0000313" key="6">
    <source>
        <dbReference type="EMBL" id="ORX54263.1"/>
    </source>
</evidence>
<dbReference type="InterPro" id="IPR050384">
    <property type="entry name" value="Endophilin_SH3RF"/>
</dbReference>
<keyword evidence="4" id="KW-1133">Transmembrane helix</keyword>
<dbReference type="STRING" id="1754191.A0A1Y1VFI6"/>
<dbReference type="Gene3D" id="2.30.30.40">
    <property type="entry name" value="SH3 Domains"/>
    <property type="match status" value="1"/>
</dbReference>
<dbReference type="PROSITE" id="PS50002">
    <property type="entry name" value="SH3"/>
    <property type="match status" value="1"/>
</dbReference>
<keyword evidence="4" id="KW-0472">Membrane</keyword>
<dbReference type="PANTHER" id="PTHR14167">
    <property type="entry name" value="SH3 DOMAIN-CONTAINING"/>
    <property type="match status" value="1"/>
</dbReference>
<reference evidence="6 7" key="2">
    <citation type="submission" date="2016-08" db="EMBL/GenBank/DDBJ databases">
        <title>Pervasive Adenine N6-methylation of Active Genes in Fungi.</title>
        <authorList>
            <consortium name="DOE Joint Genome Institute"/>
            <person name="Mondo S.J."/>
            <person name="Dannebaum R.O."/>
            <person name="Kuo R.C."/>
            <person name="Labutti K."/>
            <person name="Haridas S."/>
            <person name="Kuo A."/>
            <person name="Salamov A."/>
            <person name="Ahrendt S.R."/>
            <person name="Lipzen A."/>
            <person name="Sullivan W."/>
            <person name="Andreopoulos W.B."/>
            <person name="Clum A."/>
            <person name="Lindquist E."/>
            <person name="Daum C."/>
            <person name="Ramamoorthy G.K."/>
            <person name="Gryganskyi A."/>
            <person name="Culley D."/>
            <person name="Magnuson J.K."/>
            <person name="James T.Y."/>
            <person name="O'Malley M.A."/>
            <person name="Stajich J.E."/>
            <person name="Spatafora J.W."/>
            <person name="Visel A."/>
            <person name="Grigoriev I.V."/>
        </authorList>
    </citation>
    <scope>NUCLEOTIDE SEQUENCE [LARGE SCALE GENOMIC DNA]</scope>
    <source>
        <strain evidence="7">finn</strain>
    </source>
</reference>
<organism evidence="6 7">
    <name type="scientific">Piromyces finnis</name>
    <dbReference type="NCBI Taxonomy" id="1754191"/>
    <lineage>
        <taxon>Eukaryota</taxon>
        <taxon>Fungi</taxon>
        <taxon>Fungi incertae sedis</taxon>
        <taxon>Chytridiomycota</taxon>
        <taxon>Chytridiomycota incertae sedis</taxon>
        <taxon>Neocallimastigomycetes</taxon>
        <taxon>Neocallimastigales</taxon>
        <taxon>Neocallimastigaceae</taxon>
        <taxon>Piromyces</taxon>
    </lineage>
</organism>
<evidence type="ECO:0000256" key="2">
    <source>
        <dbReference type="PROSITE-ProRule" id="PRU00192"/>
    </source>
</evidence>
<feature type="region of interest" description="Disordered" evidence="3">
    <location>
        <begin position="558"/>
        <end position="579"/>
    </location>
</feature>
<reference evidence="6 7" key="1">
    <citation type="submission" date="2016-08" db="EMBL/GenBank/DDBJ databases">
        <title>Genomes of anaerobic fungi encode conserved fungal cellulosomes for biomass hydrolysis.</title>
        <authorList>
            <consortium name="DOE Joint Genome Institute"/>
            <person name="Haitjema C.H."/>
            <person name="Gilmore S.P."/>
            <person name="Henske J.K."/>
            <person name="Solomon K.V."/>
            <person name="De Groot R."/>
            <person name="Kuo A."/>
            <person name="Mondo S.J."/>
            <person name="Salamov A.A."/>
            <person name="Labutti K."/>
            <person name="Zhao Z."/>
            <person name="Chiniquy J."/>
            <person name="Barry K."/>
            <person name="Brewer H.M."/>
            <person name="Purvine S.O."/>
            <person name="Wright A.T."/>
            <person name="Boxma B."/>
            <person name="Van Alen T."/>
            <person name="Hackstein J.H."/>
            <person name="Baker S.E."/>
            <person name="Grigoriev I.V."/>
            <person name="O'Malley M.A."/>
        </authorList>
    </citation>
    <scope>NUCLEOTIDE SEQUENCE [LARGE SCALE GENOMIC DNA]</scope>
    <source>
        <strain evidence="7">finn</strain>
    </source>
</reference>
<dbReference type="OrthoDB" id="5340910at2759"/>
<feature type="region of interest" description="Disordered" evidence="3">
    <location>
        <begin position="434"/>
        <end position="464"/>
    </location>
</feature>
<feature type="compositionally biased region" description="Polar residues" evidence="3">
    <location>
        <begin position="244"/>
        <end position="274"/>
    </location>
</feature>
<dbReference type="PANTHER" id="PTHR14167:SF116">
    <property type="entry name" value="CAP, ISOFORM AC"/>
    <property type="match status" value="1"/>
</dbReference>
<feature type="compositionally biased region" description="Basic and acidic residues" evidence="3">
    <location>
        <begin position="564"/>
        <end position="579"/>
    </location>
</feature>
<sequence length="824" mass="91282">MILKNLRNILITALIIPKVHSRYPFASPELNSSSGKKCFLIGENDNGNSQCSDFEGYYIPVTDGYSDYLSFSNWINNNVENLSELNRQLSGLGCSGNGSSLKDRVKLFCNYQVYESLANSRCSENNFNIVPNYMCISECQNQASQLKSICPGNSFINAGGPVLESACTNFKNCGGTVGNNASSIHTNTITNNSIENENIGNTETHVESVNSDTNVIIESNNSSNNNNNENNINSNVSSHENDKNTNSSSNSIVPNMGNDNNIRDNTGSTFSNISKSDDTKESESLNRNILYTLGFMVPLSLFVGFGFIYYKKRVGNKSIDFEKESYSYHLASNNSGTQNFSENSVSSNNNSNINHKVFSIGLTDPKVVPTLNIPITNKNIDSREQDNIASNYVAELISTATMINAANNVNNNIQPITPNEVNININTTSRYNTLNSYNGSHNDSLHPSPNLTNHSNSSTSSTYNRKLPSYVINKNEEAKVTSSNANGVQSNLLKITLPTQLNPLSQKSPDSEASPIVDLSMLSESDPLIHIKKTNSFYHSSVSSESKKYNSFIAPISPIMSEGSRGEKSQSNEEHVKDENNENKQYTKHLLTNSILQNNDINDIGEYNKEDSEIEDIDENVDLEEENSSLRPSKIFSTDFSDINNIESSSRINNAISITVDDADDHSSKYSSAKIPLSVMTVVQEFEPRMEDELTLRVNDRILLLKMFDDGWAVGLNQMTGKQGVFPMEYVVSSELIKSTNKFASQIEYRNELPSRTQSQAFSNFSFTSTTINDSVIHLSDNSEFDYSSMSKSQSMCSSKYYAKNSMIDGLRKSKLNNNSVIES</sequence>
<dbReference type="EMBL" id="MCFH01000011">
    <property type="protein sequence ID" value="ORX54263.1"/>
    <property type="molecule type" value="Genomic_DNA"/>
</dbReference>
<dbReference type="InterPro" id="IPR001452">
    <property type="entry name" value="SH3_domain"/>
</dbReference>
<feature type="compositionally biased region" description="Low complexity" evidence="3">
    <location>
        <begin position="446"/>
        <end position="462"/>
    </location>
</feature>
<keyword evidence="1 2" id="KW-0728">SH3 domain</keyword>
<keyword evidence="7" id="KW-1185">Reference proteome</keyword>
<feature type="region of interest" description="Disordered" evidence="3">
    <location>
        <begin position="216"/>
        <end position="281"/>
    </location>
</feature>
<accession>A0A1Y1VFI6</accession>
<name>A0A1Y1VFI6_9FUNG</name>
<evidence type="ECO:0000313" key="7">
    <source>
        <dbReference type="Proteomes" id="UP000193719"/>
    </source>
</evidence>
<dbReference type="SMART" id="SM00326">
    <property type="entry name" value="SH3"/>
    <property type="match status" value="1"/>
</dbReference>
<gene>
    <name evidence="6" type="ORF">BCR36DRAFT_348347</name>
</gene>
<feature type="domain" description="SH3" evidence="5">
    <location>
        <begin position="675"/>
        <end position="736"/>
    </location>
</feature>
<evidence type="ECO:0000256" key="1">
    <source>
        <dbReference type="ARBA" id="ARBA00022443"/>
    </source>
</evidence>
<dbReference type="AlphaFoldDB" id="A0A1Y1VFI6"/>
<dbReference type="Proteomes" id="UP000193719">
    <property type="component" value="Unassembled WGS sequence"/>
</dbReference>